<proteinExistence type="predicted"/>
<gene>
    <name evidence="2" type="ORF">INR99_12780</name>
</gene>
<feature type="domain" description="HDOD" evidence="1">
    <location>
        <begin position="14"/>
        <end position="205"/>
    </location>
</feature>
<evidence type="ECO:0000313" key="3">
    <source>
        <dbReference type="Proteomes" id="UP000604481"/>
    </source>
</evidence>
<dbReference type="Proteomes" id="UP000604481">
    <property type="component" value="Unassembled WGS sequence"/>
</dbReference>
<protein>
    <submittedName>
        <fullName evidence="2">HDOD domain-containing protein</fullName>
    </submittedName>
</protein>
<dbReference type="RefSeq" id="WP_194116747.1">
    <property type="nucleotide sequence ID" value="NZ_JADFUA010000008.1"/>
</dbReference>
<dbReference type="PANTHER" id="PTHR33525">
    <property type="match status" value="1"/>
</dbReference>
<dbReference type="PANTHER" id="PTHR33525:SF6">
    <property type="entry name" value="HDOD DOMAIN-CONTAINING PROTEIN"/>
    <property type="match status" value="1"/>
</dbReference>
<organism evidence="2 3">
    <name type="scientific">Chitinilyticum piscinae</name>
    <dbReference type="NCBI Taxonomy" id="2866724"/>
    <lineage>
        <taxon>Bacteria</taxon>
        <taxon>Pseudomonadati</taxon>
        <taxon>Pseudomonadota</taxon>
        <taxon>Betaproteobacteria</taxon>
        <taxon>Neisseriales</taxon>
        <taxon>Chitinibacteraceae</taxon>
        <taxon>Chitinilyticum</taxon>
    </lineage>
</organism>
<dbReference type="InterPro" id="IPR013976">
    <property type="entry name" value="HDOD"/>
</dbReference>
<accession>A0A8J7FJ07</accession>
<evidence type="ECO:0000313" key="2">
    <source>
        <dbReference type="EMBL" id="MBE9610218.1"/>
    </source>
</evidence>
<evidence type="ECO:0000259" key="1">
    <source>
        <dbReference type="PROSITE" id="PS51833"/>
    </source>
</evidence>
<dbReference type="EMBL" id="JADFUA010000008">
    <property type="protein sequence ID" value="MBE9610218.1"/>
    <property type="molecule type" value="Genomic_DNA"/>
</dbReference>
<comment type="caution">
    <text evidence="2">The sequence shown here is derived from an EMBL/GenBank/DDBJ whole genome shotgun (WGS) entry which is preliminary data.</text>
</comment>
<reference evidence="2 3" key="1">
    <citation type="submission" date="2020-10" db="EMBL/GenBank/DDBJ databases">
        <title>The genome sequence of Chitinilyticum litopenaei 4Y14.</title>
        <authorList>
            <person name="Liu Y."/>
        </authorList>
    </citation>
    <scope>NUCLEOTIDE SEQUENCE [LARGE SCALE GENOMIC DNA]</scope>
    <source>
        <strain evidence="2 3">4Y14</strain>
    </source>
</reference>
<dbReference type="Gene3D" id="1.10.3210.10">
    <property type="entry name" value="Hypothetical protein af1432"/>
    <property type="match status" value="1"/>
</dbReference>
<dbReference type="Pfam" id="PF08668">
    <property type="entry name" value="HDOD"/>
    <property type="match status" value="1"/>
</dbReference>
<sequence>MDLAEVFDRAAAKLPSVPKVVQELIASFEKEDTDIDEIARKVSHDQVITAKVLRMANSAKFSAGSSVKTIDDAVVRLGFDALRVLVIASGVSSIQVPNDTFDRQAFWRHSFEVANTCKWLAKYAGLDGNQAYTSGLLANIGELLIHVAFPGQALKIDRLVEGGADRIQLESMELGLDLTQVGEELAKRWHFPADIQRAIRQQRNPAAHTPFEPYAGLIALAELVVHQFTHNSTAEQCAEALPDNMLQLLNINRDKLLANLEQGREICLAVDDLL</sequence>
<dbReference type="InterPro" id="IPR052340">
    <property type="entry name" value="RNase_Y/CdgJ"/>
</dbReference>
<name>A0A8J7FJ07_9NEIS</name>
<dbReference type="SUPFAM" id="SSF109604">
    <property type="entry name" value="HD-domain/PDEase-like"/>
    <property type="match status" value="1"/>
</dbReference>
<dbReference type="AlphaFoldDB" id="A0A8J7FJ07"/>
<dbReference type="PROSITE" id="PS51833">
    <property type="entry name" value="HDOD"/>
    <property type="match status" value="1"/>
</dbReference>
<keyword evidence="3" id="KW-1185">Reference proteome</keyword>